<keyword evidence="4" id="KW-1185">Reference proteome</keyword>
<dbReference type="EMBL" id="QEAQ01000006">
    <property type="protein sequence ID" value="TPX61681.1"/>
    <property type="molecule type" value="Genomic_DNA"/>
</dbReference>
<evidence type="ECO:0000313" key="3">
    <source>
        <dbReference type="EMBL" id="TPX61681.1"/>
    </source>
</evidence>
<protein>
    <recommendedName>
        <fullName evidence="2">DUF1279 domain-containing protein</fullName>
    </recommendedName>
</protein>
<keyword evidence="1" id="KW-0812">Transmembrane</keyword>
<reference evidence="3 4" key="1">
    <citation type="journal article" date="2019" name="Sci. Rep.">
        <title>Comparative genomics of chytrid fungi reveal insights into the obligate biotrophic and pathogenic lifestyle of Synchytrium endobioticum.</title>
        <authorList>
            <person name="van de Vossenberg B.T.L.H."/>
            <person name="Warris S."/>
            <person name="Nguyen H.D.T."/>
            <person name="van Gent-Pelzer M.P.E."/>
            <person name="Joly D.L."/>
            <person name="van de Geest H.C."/>
            <person name="Bonants P.J.M."/>
            <person name="Smith D.S."/>
            <person name="Levesque C.A."/>
            <person name="van der Lee T.A.J."/>
        </authorList>
    </citation>
    <scope>NUCLEOTIDE SEQUENCE [LARGE SCALE GENOMIC DNA]</scope>
    <source>
        <strain evidence="3 4">CBS 809.83</strain>
    </source>
</reference>
<evidence type="ECO:0000313" key="4">
    <source>
        <dbReference type="Proteomes" id="UP000318582"/>
    </source>
</evidence>
<keyword evidence="1" id="KW-0472">Membrane</keyword>
<accession>A0A507ECZ1</accession>
<evidence type="ECO:0000259" key="2">
    <source>
        <dbReference type="Pfam" id="PF06916"/>
    </source>
</evidence>
<proteinExistence type="predicted"/>
<evidence type="ECO:0000256" key="1">
    <source>
        <dbReference type="SAM" id="Phobius"/>
    </source>
</evidence>
<feature type="transmembrane region" description="Helical" evidence="1">
    <location>
        <begin position="35"/>
        <end position="55"/>
    </location>
</feature>
<dbReference type="Pfam" id="PF06916">
    <property type="entry name" value="FAM210A-B_dom"/>
    <property type="match status" value="1"/>
</dbReference>
<dbReference type="AlphaFoldDB" id="A0A507ECZ1"/>
<gene>
    <name evidence="3" type="ORF">PhCBS80983_g00910</name>
</gene>
<dbReference type="Proteomes" id="UP000318582">
    <property type="component" value="Unassembled WGS sequence"/>
</dbReference>
<comment type="caution">
    <text evidence="3">The sequence shown here is derived from an EMBL/GenBank/DDBJ whole genome shotgun (WGS) entry which is preliminary data.</text>
</comment>
<feature type="domain" description="DUF1279" evidence="2">
    <location>
        <begin position="27"/>
        <end position="106"/>
    </location>
</feature>
<keyword evidence="1" id="KW-1133">Transmembrane helix</keyword>
<sequence length="146" mass="16486">MSNPPQPQPHRTSLLSLPRRVFSYLHATTSHYGPAWLVLSTLLSWSNLLLIYLYLHTTHHDVTHLVRSWNLGPNVESVAQKGGLFALAVVVNKLLSPLRFVVCLAILRGGAAPVVNTWIEERRNRWRAWRGLPPLPTTAKEDDKVV</sequence>
<dbReference type="InterPro" id="IPR009688">
    <property type="entry name" value="FAM210A/B-like_dom"/>
</dbReference>
<name>A0A507ECZ1_9FUNG</name>
<organism evidence="3 4">
    <name type="scientific">Powellomyces hirtus</name>
    <dbReference type="NCBI Taxonomy" id="109895"/>
    <lineage>
        <taxon>Eukaryota</taxon>
        <taxon>Fungi</taxon>
        <taxon>Fungi incertae sedis</taxon>
        <taxon>Chytridiomycota</taxon>
        <taxon>Chytridiomycota incertae sedis</taxon>
        <taxon>Chytridiomycetes</taxon>
        <taxon>Spizellomycetales</taxon>
        <taxon>Powellomycetaceae</taxon>
        <taxon>Powellomyces</taxon>
    </lineage>
</organism>